<accession>A0A5S3WJS1</accession>
<proteinExistence type="predicted"/>
<reference evidence="1 2" key="1">
    <citation type="submission" date="2018-01" db="EMBL/GenBank/DDBJ databases">
        <authorList>
            <person name="Paulsen S."/>
            <person name="Gram L.K."/>
        </authorList>
    </citation>
    <scope>NUCLEOTIDE SEQUENCE [LARGE SCALE GENOMIC DNA]</scope>
    <source>
        <strain evidence="1 2">S2676</strain>
    </source>
</reference>
<sequence>MEHVQVQITGVAMVTFTHTVTLPKVEAQTVLSDDNQMQQLLAKHHDVQVDQMQQLLAKHHDVQVDQWQNVFGQREQVLRSDVRNNHE</sequence>
<dbReference type="OrthoDB" id="6301835at2"/>
<comment type="caution">
    <text evidence="1">The sequence shown here is derived from an EMBL/GenBank/DDBJ whole genome shotgun (WGS) entry which is preliminary data.</text>
</comment>
<dbReference type="AlphaFoldDB" id="A0A5S3WJS1"/>
<evidence type="ECO:0000313" key="2">
    <source>
        <dbReference type="Proteomes" id="UP000310249"/>
    </source>
</evidence>
<dbReference type="Proteomes" id="UP000310249">
    <property type="component" value="Unassembled WGS sequence"/>
</dbReference>
<dbReference type="RefSeq" id="WP_138552757.1">
    <property type="nucleotide sequence ID" value="NZ_PNCH01000046.1"/>
</dbReference>
<name>A0A5S3WJS1_9GAMM</name>
<protein>
    <submittedName>
        <fullName evidence="1">Uncharacterized protein</fullName>
    </submittedName>
</protein>
<evidence type="ECO:0000313" key="1">
    <source>
        <dbReference type="EMBL" id="TMP27173.1"/>
    </source>
</evidence>
<reference evidence="2" key="2">
    <citation type="submission" date="2019-06" db="EMBL/GenBank/DDBJ databases">
        <title>Co-occurence of chitin degradation, pigmentation and bioactivity in marine Pseudoalteromonas.</title>
        <authorList>
            <person name="Sonnenschein E.C."/>
            <person name="Bech P.K."/>
        </authorList>
    </citation>
    <scope>NUCLEOTIDE SEQUENCE [LARGE SCALE GENOMIC DNA]</scope>
    <source>
        <strain evidence="2">S2676</strain>
    </source>
</reference>
<dbReference type="EMBL" id="PNCI01000036">
    <property type="protein sequence ID" value="TMP27173.1"/>
    <property type="molecule type" value="Genomic_DNA"/>
</dbReference>
<organism evidence="1 2">
    <name type="scientific">Pseudoalteromonas rubra</name>
    <dbReference type="NCBI Taxonomy" id="43658"/>
    <lineage>
        <taxon>Bacteria</taxon>
        <taxon>Pseudomonadati</taxon>
        <taxon>Pseudomonadota</taxon>
        <taxon>Gammaproteobacteria</taxon>
        <taxon>Alteromonadales</taxon>
        <taxon>Pseudoalteromonadaceae</taxon>
        <taxon>Pseudoalteromonas</taxon>
    </lineage>
</organism>
<gene>
    <name evidence="1" type="ORF">CWB99_15765</name>
</gene>